<protein>
    <submittedName>
        <fullName evidence="1">Uncharacterized protein</fullName>
    </submittedName>
</protein>
<proteinExistence type="predicted"/>
<organism evidence="1 2">
    <name type="scientific">Chionoecetes opilio</name>
    <name type="common">Atlantic snow crab</name>
    <name type="synonym">Cancer opilio</name>
    <dbReference type="NCBI Taxonomy" id="41210"/>
    <lineage>
        <taxon>Eukaryota</taxon>
        <taxon>Metazoa</taxon>
        <taxon>Ecdysozoa</taxon>
        <taxon>Arthropoda</taxon>
        <taxon>Crustacea</taxon>
        <taxon>Multicrustacea</taxon>
        <taxon>Malacostraca</taxon>
        <taxon>Eumalacostraca</taxon>
        <taxon>Eucarida</taxon>
        <taxon>Decapoda</taxon>
        <taxon>Pleocyemata</taxon>
        <taxon>Brachyura</taxon>
        <taxon>Eubrachyura</taxon>
        <taxon>Majoidea</taxon>
        <taxon>Majidae</taxon>
        <taxon>Chionoecetes</taxon>
    </lineage>
</organism>
<keyword evidence="2" id="KW-1185">Reference proteome</keyword>
<evidence type="ECO:0000313" key="2">
    <source>
        <dbReference type="Proteomes" id="UP000770661"/>
    </source>
</evidence>
<dbReference type="AlphaFoldDB" id="A0A8J4Y6J8"/>
<evidence type="ECO:0000313" key="1">
    <source>
        <dbReference type="EMBL" id="KAG0717686.1"/>
    </source>
</evidence>
<dbReference type="Proteomes" id="UP000770661">
    <property type="component" value="Unassembled WGS sequence"/>
</dbReference>
<dbReference type="EMBL" id="JACEEZ010017228">
    <property type="protein sequence ID" value="KAG0717686.1"/>
    <property type="molecule type" value="Genomic_DNA"/>
</dbReference>
<accession>A0A8J4Y6J8</accession>
<name>A0A8J4Y6J8_CHIOP</name>
<comment type="caution">
    <text evidence="1">The sequence shown here is derived from an EMBL/GenBank/DDBJ whole genome shotgun (WGS) entry which is preliminary data.</text>
</comment>
<sequence length="112" mass="12333">MECVYICSTADRLGLSDNQVTALVSATLRLVGADLAIVISNLNNETEQDADKVPHHSVVHGSILARALQYAASPLGWQDAENVAGKWILGPRQRLWLCLSQDHLHILKASYW</sequence>
<reference evidence="1" key="1">
    <citation type="submission" date="2020-07" db="EMBL/GenBank/DDBJ databases">
        <title>The High-quality genome of the commercially important snow crab, Chionoecetes opilio.</title>
        <authorList>
            <person name="Jeong J.-H."/>
            <person name="Ryu S."/>
        </authorList>
    </citation>
    <scope>NUCLEOTIDE SEQUENCE</scope>
    <source>
        <strain evidence="1">MADBK_172401_WGS</strain>
        <tissue evidence="1">Digestive gland</tissue>
    </source>
</reference>
<gene>
    <name evidence="1" type="ORF">GWK47_053904</name>
</gene>